<dbReference type="PROSITE" id="PS00108">
    <property type="entry name" value="PROTEIN_KINASE_ST"/>
    <property type="match status" value="1"/>
</dbReference>
<dbReference type="Gramene" id="TraesCS6B03G0228900.1">
    <property type="protein sequence ID" value="TraesCS6B03G0228900.1.CDS"/>
    <property type="gene ID" value="TraesCS6B03G0228900"/>
</dbReference>
<evidence type="ECO:0000256" key="3">
    <source>
        <dbReference type="ARBA" id="ARBA00022679"/>
    </source>
</evidence>
<dbReference type="InterPro" id="IPR011009">
    <property type="entry name" value="Kinase-like_dom_sf"/>
</dbReference>
<dbReference type="InterPro" id="IPR001245">
    <property type="entry name" value="Ser-Thr/Tyr_kinase_cat_dom"/>
</dbReference>
<evidence type="ECO:0000256" key="9">
    <source>
        <dbReference type="ARBA" id="ARBA00022989"/>
    </source>
</evidence>
<feature type="region of interest" description="Disordered" evidence="12">
    <location>
        <begin position="1"/>
        <end position="22"/>
    </location>
</feature>
<dbReference type="Pfam" id="PF07714">
    <property type="entry name" value="PK_Tyr_Ser-Thr"/>
    <property type="match status" value="1"/>
</dbReference>
<reference evidence="15" key="2">
    <citation type="submission" date="2018-10" db="UniProtKB">
        <authorList>
            <consortium name="EnsemblPlants"/>
        </authorList>
    </citation>
    <scope>IDENTIFICATION</scope>
</reference>
<evidence type="ECO:0000259" key="14">
    <source>
        <dbReference type="PROSITE" id="PS50011"/>
    </source>
</evidence>
<comment type="subcellular location">
    <subcellularLocation>
        <location evidence="1">Membrane</location>
        <topology evidence="1">Single-pass type I membrane protein</topology>
    </subcellularLocation>
</comment>
<dbReference type="SMR" id="A0A3B6PIL5"/>
<dbReference type="Gene3D" id="3.30.200.20">
    <property type="entry name" value="Phosphorylase Kinase, domain 1"/>
    <property type="match status" value="1"/>
</dbReference>
<dbReference type="InterPro" id="IPR008271">
    <property type="entry name" value="Ser/Thr_kinase_AS"/>
</dbReference>
<dbReference type="SUPFAM" id="SSF56112">
    <property type="entry name" value="Protein kinase-like (PK-like)"/>
    <property type="match status" value="1"/>
</dbReference>
<dbReference type="FunFam" id="1.10.510.10:FF:000084">
    <property type="entry name" value="Wall-associated receptor kinase 2"/>
    <property type="match status" value="1"/>
</dbReference>
<evidence type="ECO:0000256" key="1">
    <source>
        <dbReference type="ARBA" id="ARBA00004479"/>
    </source>
</evidence>
<dbReference type="GO" id="GO:0004674">
    <property type="term" value="F:protein serine/threonine kinase activity"/>
    <property type="evidence" value="ECO:0007669"/>
    <property type="project" value="UniProtKB-KW"/>
</dbReference>
<protein>
    <recommendedName>
        <fullName evidence="14">Protein kinase domain-containing protein</fullName>
    </recommendedName>
</protein>
<dbReference type="AlphaFoldDB" id="A0A3B6PIL5"/>
<feature type="domain" description="Protein kinase" evidence="14">
    <location>
        <begin position="225"/>
        <end position="501"/>
    </location>
</feature>
<evidence type="ECO:0000256" key="13">
    <source>
        <dbReference type="SAM" id="Phobius"/>
    </source>
</evidence>
<dbReference type="SMART" id="SM00220">
    <property type="entry name" value="S_TKc"/>
    <property type="match status" value="1"/>
</dbReference>
<evidence type="ECO:0000256" key="10">
    <source>
        <dbReference type="ARBA" id="ARBA00023136"/>
    </source>
</evidence>
<dbReference type="GO" id="GO:0005524">
    <property type="term" value="F:ATP binding"/>
    <property type="evidence" value="ECO:0007669"/>
    <property type="project" value="UniProtKB-UniRule"/>
</dbReference>
<keyword evidence="3" id="KW-0808">Transferase</keyword>
<evidence type="ECO:0000256" key="11">
    <source>
        <dbReference type="PROSITE-ProRule" id="PRU10141"/>
    </source>
</evidence>
<keyword evidence="5" id="KW-0732">Signal</keyword>
<keyword evidence="8 11" id="KW-0067">ATP-binding</keyword>
<evidence type="ECO:0000313" key="15">
    <source>
        <dbReference type="EnsemblPlants" id="TraesCS6B02G097300.1"/>
    </source>
</evidence>
<name>A0A3B6PIL5_WHEAT</name>
<dbReference type="Gene3D" id="1.10.510.10">
    <property type="entry name" value="Transferase(Phosphotransferase) domain 1"/>
    <property type="match status" value="1"/>
</dbReference>
<keyword evidence="6 11" id="KW-0547">Nucleotide-binding</keyword>
<dbReference type="EnsemblPlants" id="TraesCS6B02G097300.1">
    <property type="protein sequence ID" value="TraesCS6B02G097300.1"/>
    <property type="gene ID" value="TraesCS6B02G097300"/>
</dbReference>
<dbReference type="Gramene" id="TraesCS6B02G097300.1">
    <property type="protein sequence ID" value="TraesCS6B02G097300.1"/>
    <property type="gene ID" value="TraesCS6B02G097300"/>
</dbReference>
<dbReference type="Proteomes" id="UP000019116">
    <property type="component" value="Chromosome 6B"/>
</dbReference>
<keyword evidence="10 13" id="KW-0472">Membrane</keyword>
<keyword evidence="4 13" id="KW-0812">Transmembrane</keyword>
<dbReference type="PROSITE" id="PS50011">
    <property type="entry name" value="PROTEIN_KINASE_DOM"/>
    <property type="match status" value="1"/>
</dbReference>
<dbReference type="InterPro" id="IPR017441">
    <property type="entry name" value="Protein_kinase_ATP_BS"/>
</dbReference>
<dbReference type="PANTHER" id="PTHR27005:SF328">
    <property type="entry name" value="PROTEIN KINASE DOMAIN-CONTAINING PROTEIN"/>
    <property type="match status" value="1"/>
</dbReference>
<keyword evidence="2" id="KW-0723">Serine/threonine-protein kinase</keyword>
<evidence type="ECO:0000256" key="4">
    <source>
        <dbReference type="ARBA" id="ARBA00022692"/>
    </source>
</evidence>
<feature type="compositionally biased region" description="Gly residues" evidence="12">
    <location>
        <begin position="107"/>
        <end position="130"/>
    </location>
</feature>
<dbReference type="OrthoDB" id="4062651at2759"/>
<keyword evidence="7" id="KW-0418">Kinase</keyword>
<keyword evidence="16" id="KW-1185">Reference proteome</keyword>
<feature type="binding site" evidence="11">
    <location>
        <position position="254"/>
    </location>
    <ligand>
        <name>ATP</name>
        <dbReference type="ChEBI" id="CHEBI:30616"/>
    </ligand>
</feature>
<evidence type="ECO:0000256" key="12">
    <source>
        <dbReference type="SAM" id="MobiDB-lite"/>
    </source>
</evidence>
<dbReference type="PANTHER" id="PTHR27005">
    <property type="entry name" value="WALL-ASSOCIATED RECEPTOR KINASE-LIKE 21"/>
    <property type="match status" value="1"/>
</dbReference>
<sequence length="536" mass="58397">MVGEKVVGDAVPRHVGGDSAISDELEERIGEGEEDPECHAVVDGEPSGIGISRWGAIDVILDAVLAKNDAEESAPLREILPRRIQLEFDVAGDVVVVVGERRLGGGGSGVEGKVSGGGGGERGQGGGGEGRCPRVNRRGGGGGVGGRGGTKIIIGVAIGVVLLLLALIAYFTSYKFKHWSTQSLKWKYFKKKHGQLLQQLVPQRADIAEKMIITLEGLEKATNNFDKAHELGRGGHAIVYKGILSDLHIVAIKKPTMVGQREIDEFINEVAILSQINHRNIVKLYGCCLETEVPLLVYEFISNGTLYGHLHVEGPRSLPWDARLRIATEIAKSLAYLHSTAIIPIIHGDVKPANILLDDTLTAKIADFGASRYISLDKVGLTRMVQGTIGYMDPMYFRTCRLTVKSDVYSFGVMLIELMTRKKPFNYMDSEGNGLVAHFSTLFAEGSLSQVLDPQVMDEGGNKIEEIAGIAISCVKLRGEERPTMRQVEMRLEAAQPHEEFETISPSTRDGGSSEGLTSRQYSIEEEYMLSARYPR</sequence>
<dbReference type="GO" id="GO:0007166">
    <property type="term" value="P:cell surface receptor signaling pathway"/>
    <property type="evidence" value="ECO:0000318"/>
    <property type="project" value="GO_Central"/>
</dbReference>
<evidence type="ECO:0000313" key="16">
    <source>
        <dbReference type="Proteomes" id="UP000019116"/>
    </source>
</evidence>
<evidence type="ECO:0000256" key="2">
    <source>
        <dbReference type="ARBA" id="ARBA00022527"/>
    </source>
</evidence>
<dbReference type="Gramene" id="TraesCAD_scaffold_092401_01G000100.1">
    <property type="protein sequence ID" value="TraesCAD_scaffold_092401_01G000100.1"/>
    <property type="gene ID" value="TraesCAD_scaffold_092401_01G000100"/>
</dbReference>
<evidence type="ECO:0000256" key="6">
    <source>
        <dbReference type="ARBA" id="ARBA00022741"/>
    </source>
</evidence>
<feature type="transmembrane region" description="Helical" evidence="13">
    <location>
        <begin position="152"/>
        <end position="171"/>
    </location>
</feature>
<evidence type="ECO:0000256" key="5">
    <source>
        <dbReference type="ARBA" id="ARBA00022729"/>
    </source>
</evidence>
<proteinExistence type="predicted"/>
<feature type="region of interest" description="Disordered" evidence="12">
    <location>
        <begin position="107"/>
        <end position="143"/>
    </location>
</feature>
<dbReference type="InterPro" id="IPR045274">
    <property type="entry name" value="WAK-like"/>
</dbReference>
<dbReference type="PROSITE" id="PS00107">
    <property type="entry name" value="PROTEIN_KINASE_ATP"/>
    <property type="match status" value="1"/>
</dbReference>
<dbReference type="InterPro" id="IPR000719">
    <property type="entry name" value="Prot_kinase_dom"/>
</dbReference>
<dbReference type="GO" id="GO:0005886">
    <property type="term" value="C:plasma membrane"/>
    <property type="evidence" value="ECO:0000318"/>
    <property type="project" value="GO_Central"/>
</dbReference>
<reference evidence="15" key="1">
    <citation type="submission" date="2018-08" db="EMBL/GenBank/DDBJ databases">
        <authorList>
            <person name="Rossello M."/>
        </authorList>
    </citation>
    <scope>NUCLEOTIDE SEQUENCE [LARGE SCALE GENOMIC DNA]</scope>
    <source>
        <strain evidence="15">cv. Chinese Spring</strain>
    </source>
</reference>
<evidence type="ECO:0000256" key="8">
    <source>
        <dbReference type="ARBA" id="ARBA00022840"/>
    </source>
</evidence>
<dbReference type="FunFam" id="3.30.200.20:FF:000043">
    <property type="entry name" value="Wall-associated receptor kinase 2"/>
    <property type="match status" value="1"/>
</dbReference>
<feature type="compositionally biased region" description="Polar residues" evidence="12">
    <location>
        <begin position="504"/>
        <end position="522"/>
    </location>
</feature>
<accession>A0A3B6PIL5</accession>
<keyword evidence="9 13" id="KW-1133">Transmembrane helix</keyword>
<feature type="region of interest" description="Disordered" evidence="12">
    <location>
        <begin position="493"/>
        <end position="523"/>
    </location>
</feature>
<evidence type="ECO:0000256" key="7">
    <source>
        <dbReference type="ARBA" id="ARBA00022777"/>
    </source>
</evidence>
<dbReference type="STRING" id="4565.A0A3B6PIL5"/>
<organism evidence="15">
    <name type="scientific">Triticum aestivum</name>
    <name type="common">Wheat</name>
    <dbReference type="NCBI Taxonomy" id="4565"/>
    <lineage>
        <taxon>Eukaryota</taxon>
        <taxon>Viridiplantae</taxon>
        <taxon>Streptophyta</taxon>
        <taxon>Embryophyta</taxon>
        <taxon>Tracheophyta</taxon>
        <taxon>Spermatophyta</taxon>
        <taxon>Magnoliopsida</taxon>
        <taxon>Liliopsida</taxon>
        <taxon>Poales</taxon>
        <taxon>Poaceae</taxon>
        <taxon>BOP clade</taxon>
        <taxon>Pooideae</taxon>
        <taxon>Triticodae</taxon>
        <taxon>Triticeae</taxon>
        <taxon>Triticinae</taxon>
        <taxon>Triticum</taxon>
    </lineage>
</organism>